<evidence type="ECO:0000256" key="1">
    <source>
        <dbReference type="SAM" id="Coils"/>
    </source>
</evidence>
<feature type="compositionally biased region" description="Basic and acidic residues" evidence="2">
    <location>
        <begin position="139"/>
        <end position="148"/>
    </location>
</feature>
<dbReference type="AlphaFoldDB" id="A0A7C8NTV0"/>
<feature type="coiled-coil region" evidence="1">
    <location>
        <begin position="76"/>
        <end position="110"/>
    </location>
</feature>
<evidence type="ECO:0000313" key="4">
    <source>
        <dbReference type="Proteomes" id="UP000480548"/>
    </source>
</evidence>
<comment type="caution">
    <text evidence="3">The sequence shown here is derived from an EMBL/GenBank/DDBJ whole genome shotgun (WGS) entry which is preliminary data.</text>
</comment>
<feature type="compositionally biased region" description="Polar residues" evidence="2">
    <location>
        <begin position="152"/>
        <end position="165"/>
    </location>
</feature>
<feature type="region of interest" description="Disordered" evidence="2">
    <location>
        <begin position="139"/>
        <end position="170"/>
    </location>
</feature>
<reference evidence="3 4" key="1">
    <citation type="submission" date="2019-06" db="EMBL/GenBank/DDBJ databases">
        <authorList>
            <person name="Palmer J.M."/>
        </authorList>
    </citation>
    <scope>NUCLEOTIDE SEQUENCE [LARGE SCALE GENOMIC DNA]</scope>
    <source>
        <strain evidence="3 4">TWF703</strain>
    </source>
</reference>
<protein>
    <submittedName>
        <fullName evidence="3">Uncharacterized protein</fullName>
    </submittedName>
</protein>
<dbReference type="EMBL" id="WIQZ01000028">
    <property type="protein sequence ID" value="KAF3136714.1"/>
    <property type="molecule type" value="Genomic_DNA"/>
</dbReference>
<dbReference type="Proteomes" id="UP000480548">
    <property type="component" value="Unassembled WGS sequence"/>
</dbReference>
<keyword evidence="1" id="KW-0175">Coiled coil</keyword>
<accession>A0A7C8NTV0</accession>
<gene>
    <name evidence="3" type="ORF">TWF703_005428</name>
</gene>
<proteinExistence type="predicted"/>
<name>A0A7C8NTV0_ORBOL</name>
<evidence type="ECO:0000313" key="3">
    <source>
        <dbReference type="EMBL" id="KAF3136714.1"/>
    </source>
</evidence>
<sequence length="257" mass="29217">MTFIWQELETEEGSETDSRLGLEDKGCEDLKASTVLSETEITKLLMERNDLKNERNILIIEKDNWKLRKNDLIIERDNWKMERDFLTTEASDLRAEIDFLITEKDRLEAEKKELPKLGFWEHQRRSFLSLTPEARKQKREADFAKSVRGESVQPTSATESATENNAEVAIDNPTQYASLSIAIATDDDENGTDPPGAIIQRFGRGSTYSSPQDIFPKNGDAALAAPKISTETIIIRVISQPSWPEFLLYRSPGQSDF</sequence>
<organism evidence="3 4">
    <name type="scientific">Orbilia oligospora</name>
    <name type="common">Nematode-trapping fungus</name>
    <name type="synonym">Arthrobotrys oligospora</name>
    <dbReference type="NCBI Taxonomy" id="2813651"/>
    <lineage>
        <taxon>Eukaryota</taxon>
        <taxon>Fungi</taxon>
        <taxon>Dikarya</taxon>
        <taxon>Ascomycota</taxon>
        <taxon>Pezizomycotina</taxon>
        <taxon>Orbiliomycetes</taxon>
        <taxon>Orbiliales</taxon>
        <taxon>Orbiliaceae</taxon>
        <taxon>Orbilia</taxon>
    </lineage>
</organism>
<evidence type="ECO:0000256" key="2">
    <source>
        <dbReference type="SAM" id="MobiDB-lite"/>
    </source>
</evidence>